<dbReference type="Proteomes" id="UP001054902">
    <property type="component" value="Unassembled WGS sequence"/>
</dbReference>
<dbReference type="AlphaFoldDB" id="A0AAD3DAA8"/>
<accession>A0AAD3DAA8</accession>
<keyword evidence="1" id="KW-1133">Transmembrane helix</keyword>
<keyword evidence="1" id="KW-0472">Membrane</keyword>
<gene>
    <name evidence="2" type="ORF">CTEN210_15736</name>
</gene>
<keyword evidence="3" id="KW-1185">Reference proteome</keyword>
<name>A0AAD3DAA8_9STRA</name>
<evidence type="ECO:0000313" key="3">
    <source>
        <dbReference type="Proteomes" id="UP001054902"/>
    </source>
</evidence>
<evidence type="ECO:0000313" key="2">
    <source>
        <dbReference type="EMBL" id="GFH59260.1"/>
    </source>
</evidence>
<evidence type="ECO:0000256" key="1">
    <source>
        <dbReference type="SAM" id="Phobius"/>
    </source>
</evidence>
<feature type="transmembrane region" description="Helical" evidence="1">
    <location>
        <begin position="233"/>
        <end position="266"/>
    </location>
</feature>
<feature type="transmembrane region" description="Helical" evidence="1">
    <location>
        <begin position="191"/>
        <end position="221"/>
    </location>
</feature>
<reference evidence="2 3" key="1">
    <citation type="journal article" date="2021" name="Sci. Rep.">
        <title>The genome of the diatom Chaetoceros tenuissimus carries an ancient integrated fragment of an extant virus.</title>
        <authorList>
            <person name="Hongo Y."/>
            <person name="Kimura K."/>
            <person name="Takaki Y."/>
            <person name="Yoshida Y."/>
            <person name="Baba S."/>
            <person name="Kobayashi G."/>
            <person name="Nagasaki K."/>
            <person name="Hano T."/>
            <person name="Tomaru Y."/>
        </authorList>
    </citation>
    <scope>NUCLEOTIDE SEQUENCE [LARGE SCALE GENOMIC DNA]</scope>
    <source>
        <strain evidence="2 3">NIES-3715</strain>
    </source>
</reference>
<protein>
    <submittedName>
        <fullName evidence="2">Uncharacterized protein</fullName>
    </submittedName>
</protein>
<comment type="caution">
    <text evidence="2">The sequence shown here is derived from an EMBL/GenBank/DDBJ whole genome shotgun (WGS) entry which is preliminary data.</text>
</comment>
<feature type="transmembrane region" description="Helical" evidence="1">
    <location>
        <begin position="45"/>
        <end position="63"/>
    </location>
</feature>
<organism evidence="2 3">
    <name type="scientific">Chaetoceros tenuissimus</name>
    <dbReference type="NCBI Taxonomy" id="426638"/>
    <lineage>
        <taxon>Eukaryota</taxon>
        <taxon>Sar</taxon>
        <taxon>Stramenopiles</taxon>
        <taxon>Ochrophyta</taxon>
        <taxon>Bacillariophyta</taxon>
        <taxon>Coscinodiscophyceae</taxon>
        <taxon>Chaetocerotophycidae</taxon>
        <taxon>Chaetocerotales</taxon>
        <taxon>Chaetocerotaceae</taxon>
        <taxon>Chaetoceros</taxon>
    </lineage>
</organism>
<proteinExistence type="predicted"/>
<sequence length="291" mass="32724">MSRQNPYQQQQQQQIVLPSVGDVGTLVVKGVGSFARKHKVISTSYVFGILFLLLVGSGSKLTYDQATQYNKIMESIDLNAEYEASNRYAQAAHAYRATKGWFSCDHVCQRNKKRMEHAEMVLDEIRKEGYARMSKAKNVAGLFSEVGVNEVKDSFWEYFTAGKQFAKRQSMWDVMFMGIRKMSRDESTLEYVLKVLLQVLINFSMGLIFALAIFIWGLWGIVKSYEPNPLTAVVFFIGASSAAFAFVSTYLFAIFGAAAGGVYGLAKVAESNARIENGQRRQNVGYHPHHQ</sequence>
<dbReference type="EMBL" id="BLLK01000062">
    <property type="protein sequence ID" value="GFH59260.1"/>
    <property type="molecule type" value="Genomic_DNA"/>
</dbReference>
<keyword evidence="1" id="KW-0812">Transmembrane</keyword>